<evidence type="ECO:0000313" key="2">
    <source>
        <dbReference type="Proteomes" id="UP000053958"/>
    </source>
</evidence>
<feature type="non-terminal residue" evidence="1">
    <location>
        <position position="1"/>
    </location>
</feature>
<proteinExistence type="predicted"/>
<dbReference type="Proteomes" id="UP000053958">
    <property type="component" value="Unassembled WGS sequence"/>
</dbReference>
<dbReference type="AlphaFoldDB" id="A0A0F4YGD5"/>
<dbReference type="EMBL" id="LASV01000682">
    <property type="protein sequence ID" value="KKA17249.1"/>
    <property type="molecule type" value="Genomic_DNA"/>
</dbReference>
<comment type="caution">
    <text evidence="1">The sequence shown here is derived from an EMBL/GenBank/DDBJ whole genome shotgun (WGS) entry which is preliminary data.</text>
</comment>
<accession>A0A0F4YGD5</accession>
<sequence>IITIHRCQEEQEPRPSVCLSVVADSGRHRLLHVCSVHRQRSSRARSLACAQRLEARGSRHYCRWPSAAVNRSHQPLARPASRAQGCAVVTDAR</sequence>
<keyword evidence="2" id="KW-1185">Reference proteome</keyword>
<organism evidence="1 2">
    <name type="scientific">Rasamsonia emersonii (strain ATCC 16479 / CBS 393.64 / IMI 116815)</name>
    <dbReference type="NCBI Taxonomy" id="1408163"/>
    <lineage>
        <taxon>Eukaryota</taxon>
        <taxon>Fungi</taxon>
        <taxon>Dikarya</taxon>
        <taxon>Ascomycota</taxon>
        <taxon>Pezizomycotina</taxon>
        <taxon>Eurotiomycetes</taxon>
        <taxon>Eurotiomycetidae</taxon>
        <taxon>Eurotiales</taxon>
        <taxon>Trichocomaceae</taxon>
        <taxon>Rasamsonia</taxon>
    </lineage>
</organism>
<protein>
    <submittedName>
        <fullName evidence="1">Uncharacterized protein</fullName>
    </submittedName>
</protein>
<reference evidence="1 2" key="1">
    <citation type="submission" date="2015-04" db="EMBL/GenBank/DDBJ databases">
        <authorList>
            <person name="Heijne W.H."/>
            <person name="Fedorova N.D."/>
            <person name="Nierman W.C."/>
            <person name="Vollebregt A.W."/>
            <person name="Zhao Z."/>
            <person name="Wu L."/>
            <person name="Kumar M."/>
            <person name="Stam H."/>
            <person name="van den Berg M.A."/>
            <person name="Pel H.J."/>
        </authorList>
    </citation>
    <scope>NUCLEOTIDE SEQUENCE [LARGE SCALE GENOMIC DNA]</scope>
    <source>
        <strain evidence="1 2">CBS 393.64</strain>
    </source>
</reference>
<dbReference type="GeneID" id="25321065"/>
<dbReference type="RefSeq" id="XP_013323861.1">
    <property type="nucleotide sequence ID" value="XM_013468407.1"/>
</dbReference>
<gene>
    <name evidence="1" type="ORF">T310_8992</name>
</gene>
<evidence type="ECO:0000313" key="1">
    <source>
        <dbReference type="EMBL" id="KKA17249.1"/>
    </source>
</evidence>
<name>A0A0F4YGD5_RASE3</name>